<dbReference type="NCBIfam" id="TIGR03197">
    <property type="entry name" value="MnmC_Cterm"/>
    <property type="match status" value="1"/>
</dbReference>
<dbReference type="InterPro" id="IPR006076">
    <property type="entry name" value="FAD-dep_OxRdtase"/>
</dbReference>
<evidence type="ECO:0000259" key="11">
    <source>
        <dbReference type="Pfam" id="PF01266"/>
    </source>
</evidence>
<dbReference type="RefSeq" id="WP_084315243.1">
    <property type="nucleotide sequence ID" value="NZ_FNIJ01000002.1"/>
</dbReference>
<feature type="domain" description="MnmC-like methyltransferase" evidence="12">
    <location>
        <begin position="112"/>
        <end position="233"/>
    </location>
</feature>
<keyword evidence="14" id="KW-1185">Reference proteome</keyword>
<evidence type="ECO:0000256" key="3">
    <source>
        <dbReference type="ARBA" id="ARBA00022630"/>
    </source>
</evidence>
<keyword evidence="6 10" id="KW-0819">tRNA processing</keyword>
<dbReference type="NCBIfam" id="NF002481">
    <property type="entry name" value="PRK01747.1-2"/>
    <property type="match status" value="1"/>
</dbReference>
<reference evidence="14" key="1">
    <citation type="submission" date="2016-10" db="EMBL/GenBank/DDBJ databases">
        <authorList>
            <person name="Varghese N."/>
            <person name="Submissions S."/>
        </authorList>
    </citation>
    <scope>NUCLEOTIDE SEQUENCE [LARGE SCALE GENOMIC DNA]</scope>
    <source>
        <strain evidence="14">JCM 21621</strain>
    </source>
</reference>
<keyword evidence="8 10" id="KW-0560">Oxidoreductase</keyword>
<dbReference type="EC" id="2.1.1.61" evidence="10"/>
<dbReference type="InterPro" id="IPR023032">
    <property type="entry name" value="tRNA_MAMT_biosynth_bifunc_MnmC"/>
</dbReference>
<dbReference type="SUPFAM" id="SSF51905">
    <property type="entry name" value="FAD/NAD(P)-binding domain"/>
    <property type="match status" value="1"/>
</dbReference>
<dbReference type="InterPro" id="IPR008471">
    <property type="entry name" value="MnmC-like_methylTransf"/>
</dbReference>
<dbReference type="Gene3D" id="3.40.50.150">
    <property type="entry name" value="Vaccinia Virus protein VP39"/>
    <property type="match status" value="1"/>
</dbReference>
<dbReference type="Gene3D" id="3.30.9.10">
    <property type="entry name" value="D-Amino Acid Oxidase, subunit A, domain 2"/>
    <property type="match status" value="1"/>
</dbReference>
<keyword evidence="3 10" id="KW-0285">Flavoprotein</keyword>
<comment type="function">
    <text evidence="10">Catalyzes the last two steps in the biosynthesis of 5-methylaminomethyl-2-thiouridine (mnm(5)s(2)U) at the wobble position (U34) in tRNA. Catalyzes the FAD-dependent demodification of cmnm(5)s(2)U34 to nm(5)s(2)U34, followed by the transfer of a methyl group from S-adenosyl-L-methionine to nm(5)s(2)U34, to form mnm(5)s(2)U34.</text>
</comment>
<comment type="cofactor">
    <cofactor evidence="10">
        <name>FAD</name>
        <dbReference type="ChEBI" id="CHEBI:57692"/>
    </cofactor>
</comment>
<keyword evidence="5 10" id="KW-0949">S-adenosyl-L-methionine</keyword>
<dbReference type="Gene3D" id="3.50.50.60">
    <property type="entry name" value="FAD/NAD(P)-binding domain"/>
    <property type="match status" value="1"/>
</dbReference>
<comment type="similarity">
    <text evidence="10">In the N-terminal section; belongs to the methyltransferase superfamily. tRNA (mnm(5)s(2)U34)-methyltransferase family.</text>
</comment>
<dbReference type="GO" id="GO:0050660">
    <property type="term" value="F:flavin adenine dinucleotide binding"/>
    <property type="evidence" value="ECO:0007669"/>
    <property type="project" value="UniProtKB-UniRule"/>
</dbReference>
<accession>A0A1H0AVM9</accession>
<dbReference type="STRING" id="198616.SAMN05216193_102392"/>
<dbReference type="SUPFAM" id="SSF54373">
    <property type="entry name" value="FAD-linked reductases, C-terminal domain"/>
    <property type="match status" value="1"/>
</dbReference>
<dbReference type="InterPro" id="IPR047785">
    <property type="entry name" value="tRNA_MNMC2"/>
</dbReference>
<dbReference type="Pfam" id="PF01266">
    <property type="entry name" value="DAO"/>
    <property type="match status" value="1"/>
</dbReference>
<dbReference type="NCBIfam" id="NF033855">
    <property type="entry name" value="tRNA_MNMC2"/>
    <property type="match status" value="1"/>
</dbReference>
<evidence type="ECO:0000256" key="9">
    <source>
        <dbReference type="ARBA" id="ARBA00023268"/>
    </source>
</evidence>
<dbReference type="EMBL" id="FNIJ01000002">
    <property type="protein sequence ID" value="SDN37415.1"/>
    <property type="molecule type" value="Genomic_DNA"/>
</dbReference>
<gene>
    <name evidence="10" type="primary">mnmC</name>
    <name evidence="13" type="ORF">SAMN05216193_102392</name>
</gene>
<feature type="region of interest" description="tRNA (mnm(5)s(2)U34)-methyltransferase" evidence="10">
    <location>
        <begin position="1"/>
        <end position="235"/>
    </location>
</feature>
<evidence type="ECO:0000256" key="8">
    <source>
        <dbReference type="ARBA" id="ARBA00023002"/>
    </source>
</evidence>
<name>A0A1H0AVM9_9PSED</name>
<dbReference type="InterPro" id="IPR029063">
    <property type="entry name" value="SAM-dependent_MTases_sf"/>
</dbReference>
<dbReference type="Proteomes" id="UP000242957">
    <property type="component" value="Unassembled WGS sequence"/>
</dbReference>
<dbReference type="PANTHER" id="PTHR13847:SF283">
    <property type="entry name" value="TRNA 5-METHYLAMINOMETHYL-2-THIOURIDINE BIOSYNTHESIS BIFUNCTIONAL PROTEIN MNMC"/>
    <property type="match status" value="1"/>
</dbReference>
<proteinExistence type="inferred from homology"/>
<evidence type="ECO:0000256" key="6">
    <source>
        <dbReference type="ARBA" id="ARBA00022694"/>
    </source>
</evidence>
<sequence>MPDFQPAQLDWDENGQPTSRVYGDVYFSRASGLEETRHVFLDGNRLPRRFAELPAGGRLCIGETGFGTGLNFLCAWALFEQLAPADARLHFVSVEKFPLALPDLQRALALWPELQPWADPLLEQYVGIHPGFQRLVFAGGRVVLTLLLGDVLDVLPELDARIDAWFLDGFSPAKNPEMWTDALFRQMARLSAPDASLATFTSAGFVRRGLIAAGFRMERVKGYGQKREMLVGEFSGTPDDSAKPWYARPPRHGGPREALVIGGGMAGCASAASLAARGWQVTLLERHAGLAEEASGNPQGVLYLKLSAHGTALSQLVVGGFGYTRRLLQRLQRGSEWDACGVLQLAFDEAEGKRQAQLAGAFPASLQQSLDKGEAERIAGVSLPAGGLFFPEAGWVHPPALCRWLAAQPNVRVICGKEIRLQRDADGWSAWAGEEKLASAPVAVLATAAEVRDFPAAASLPLKRIRGQISRLPATATSGALATVVCAEGYVAPPRAGEHTLGASFDFHSDDLEPTREEHLGNLELLREISPDLLARLGGDTIDAGTLEGRAAFRCTTPDYLPLVGPLAERDAFASTYALLGKDARQVPDAPCPWLDGLYLNSAHGSRGLISAPLAGELLAAWIDDEPLPLPRAVAEACHPNRFFLREVVRGTRKDS</sequence>
<dbReference type="AlphaFoldDB" id="A0A1H0AVM9"/>
<dbReference type="SUPFAM" id="SSF53335">
    <property type="entry name" value="S-adenosyl-L-methionine-dependent methyltransferases"/>
    <property type="match status" value="1"/>
</dbReference>
<dbReference type="GO" id="GO:0016645">
    <property type="term" value="F:oxidoreductase activity, acting on the CH-NH group of donors"/>
    <property type="evidence" value="ECO:0007669"/>
    <property type="project" value="InterPro"/>
</dbReference>
<evidence type="ECO:0000313" key="14">
    <source>
        <dbReference type="Proteomes" id="UP000242957"/>
    </source>
</evidence>
<evidence type="ECO:0000313" key="13">
    <source>
        <dbReference type="EMBL" id="SDN37415.1"/>
    </source>
</evidence>
<evidence type="ECO:0000256" key="4">
    <source>
        <dbReference type="ARBA" id="ARBA00022679"/>
    </source>
</evidence>
<keyword evidence="2 10" id="KW-0489">Methyltransferase</keyword>
<protein>
    <recommendedName>
        <fullName evidence="10">tRNA 5-methylaminomethyl-2-thiouridine biosynthesis bifunctional protein MnmC</fullName>
        <shortName evidence="10">tRNA mnm(5)s(2)U biosynthesis bifunctional protein</shortName>
    </recommendedName>
    <domain>
        <recommendedName>
            <fullName evidence="10">tRNA (mnm(5)s(2)U34)-methyltransferase</fullName>
            <ecNumber evidence="10">2.1.1.61</ecNumber>
        </recommendedName>
    </domain>
    <domain>
        <recommendedName>
            <fullName evidence="10">FAD-dependent cmnm(5)s(2)U34 oxidoreductase</fullName>
            <ecNumber evidence="10">1.5.-.-</ecNumber>
        </recommendedName>
    </domain>
</protein>
<dbReference type="GO" id="GO:0032259">
    <property type="term" value="P:methylation"/>
    <property type="evidence" value="ECO:0007669"/>
    <property type="project" value="UniProtKB-KW"/>
</dbReference>
<feature type="region of interest" description="FAD-dependent cmnm(5)s(2)U34 oxidoreductase" evidence="10">
    <location>
        <begin position="261"/>
        <end position="656"/>
    </location>
</feature>
<dbReference type="OrthoDB" id="9786494at2"/>
<evidence type="ECO:0000256" key="2">
    <source>
        <dbReference type="ARBA" id="ARBA00022603"/>
    </source>
</evidence>
<dbReference type="EC" id="1.5.-.-" evidence="10"/>
<dbReference type="InterPro" id="IPR017610">
    <property type="entry name" value="tRNA_S-uridine_synth_MnmC_C"/>
</dbReference>
<dbReference type="GO" id="GO:0002098">
    <property type="term" value="P:tRNA wobble uridine modification"/>
    <property type="evidence" value="ECO:0007669"/>
    <property type="project" value="TreeGrafter"/>
</dbReference>
<evidence type="ECO:0000256" key="7">
    <source>
        <dbReference type="ARBA" id="ARBA00022827"/>
    </source>
</evidence>
<dbReference type="GO" id="GO:0005737">
    <property type="term" value="C:cytoplasm"/>
    <property type="evidence" value="ECO:0007669"/>
    <property type="project" value="UniProtKB-SubCell"/>
</dbReference>
<dbReference type="HAMAP" id="MF_01102">
    <property type="entry name" value="MnmC"/>
    <property type="match status" value="1"/>
</dbReference>
<feature type="domain" description="FAD dependent oxidoreductase" evidence="11">
    <location>
        <begin position="258"/>
        <end position="622"/>
    </location>
</feature>
<keyword evidence="7 10" id="KW-0274">FAD</keyword>
<comment type="catalytic activity">
    <reaction evidence="10">
        <text>5-aminomethyl-2-thiouridine(34) in tRNA + S-adenosyl-L-methionine = 5-methylaminomethyl-2-thiouridine(34) in tRNA + S-adenosyl-L-homocysteine + H(+)</text>
        <dbReference type="Rhea" id="RHEA:19569"/>
        <dbReference type="Rhea" id="RHEA-COMP:10195"/>
        <dbReference type="Rhea" id="RHEA-COMP:10197"/>
        <dbReference type="ChEBI" id="CHEBI:15378"/>
        <dbReference type="ChEBI" id="CHEBI:57856"/>
        <dbReference type="ChEBI" id="CHEBI:59789"/>
        <dbReference type="ChEBI" id="CHEBI:74454"/>
        <dbReference type="ChEBI" id="CHEBI:74455"/>
        <dbReference type="EC" id="2.1.1.61"/>
    </reaction>
</comment>
<keyword evidence="9 10" id="KW-0511">Multifunctional enzyme</keyword>
<evidence type="ECO:0000256" key="1">
    <source>
        <dbReference type="ARBA" id="ARBA00022490"/>
    </source>
</evidence>
<organism evidence="13 14">
    <name type="scientific">Pseudomonas jinjuensis</name>
    <dbReference type="NCBI Taxonomy" id="198616"/>
    <lineage>
        <taxon>Bacteria</taxon>
        <taxon>Pseudomonadati</taxon>
        <taxon>Pseudomonadota</taxon>
        <taxon>Gammaproteobacteria</taxon>
        <taxon>Pseudomonadales</taxon>
        <taxon>Pseudomonadaceae</taxon>
        <taxon>Pseudomonas</taxon>
    </lineage>
</organism>
<dbReference type="PANTHER" id="PTHR13847">
    <property type="entry name" value="SARCOSINE DEHYDROGENASE-RELATED"/>
    <property type="match status" value="1"/>
</dbReference>
<keyword evidence="4 10" id="KW-0808">Transferase</keyword>
<dbReference type="GO" id="GO:0004808">
    <property type="term" value="F:tRNA (5-methylaminomethyl-2-thiouridylate)(34)-methyltransferase activity"/>
    <property type="evidence" value="ECO:0007669"/>
    <property type="project" value="UniProtKB-EC"/>
</dbReference>
<comment type="subcellular location">
    <subcellularLocation>
        <location evidence="10">Cytoplasm</location>
    </subcellularLocation>
</comment>
<dbReference type="Pfam" id="PF05430">
    <property type="entry name" value="Methyltransf_30"/>
    <property type="match status" value="1"/>
</dbReference>
<evidence type="ECO:0000259" key="12">
    <source>
        <dbReference type="Pfam" id="PF05430"/>
    </source>
</evidence>
<keyword evidence="1 10" id="KW-0963">Cytoplasm</keyword>
<evidence type="ECO:0000256" key="10">
    <source>
        <dbReference type="HAMAP-Rule" id="MF_01102"/>
    </source>
</evidence>
<evidence type="ECO:0000256" key="5">
    <source>
        <dbReference type="ARBA" id="ARBA00022691"/>
    </source>
</evidence>
<comment type="similarity">
    <text evidence="10">In the C-terminal section; belongs to the DAO family.</text>
</comment>
<dbReference type="InterPro" id="IPR036188">
    <property type="entry name" value="FAD/NAD-bd_sf"/>
</dbReference>